<dbReference type="eggNOG" id="KOG1546">
    <property type="taxonomic scope" value="Eukaryota"/>
</dbReference>
<dbReference type="Gene3D" id="3.40.50.12660">
    <property type="match status" value="1"/>
</dbReference>
<dbReference type="InterPro" id="IPR011600">
    <property type="entry name" value="Pept_C14_caspase"/>
</dbReference>
<comment type="similarity">
    <text evidence="1">Belongs to the peptidase C14B family.</text>
</comment>
<sequence>MVFHELADKLKGKVRDLYGGEDDDDTRSTSSSSDNEDNEDMNEDDLVESLESNCTGRKKALFIGINYTGTKAELRGCINDVQNISSYMFNNWGFQPSNSVILTDDQPGLSGQPTRHNILKAMDWLVHKARPNDSLFLHYSGHGSHTKDQTGDEADGQDETIVPVDYTKAGMITDDELYDHLVKPLRKGVRLTVIFDCCHSGTILDLPFTYNCDGDVEVHTPRRGRFHALFDQVKLAAGAAIQGNAGAAVTYSATGLACLVRPPKTGEEPEEELARRKAALSTEADVLSFSGCQDSQTSADANIGGQATGALSYALIKALNENPNITFIDLLASMRQFMKRGYSQIPQLSSGRVVNLETPFFL</sequence>
<dbReference type="GO" id="GO:0006915">
    <property type="term" value="P:apoptotic process"/>
    <property type="evidence" value="ECO:0007669"/>
    <property type="project" value="UniProtKB-KW"/>
</dbReference>
<keyword evidence="7" id="KW-1185">Reference proteome</keyword>
<feature type="compositionally biased region" description="Acidic residues" evidence="4">
    <location>
        <begin position="34"/>
        <end position="44"/>
    </location>
</feature>
<keyword evidence="3" id="KW-0378">Hydrolase</keyword>
<name>A0A0L0SJS1_ALLM3</name>
<proteinExistence type="inferred from homology"/>
<protein>
    <recommendedName>
        <fullName evidence="5">Peptidase C14 caspase domain-containing protein</fullName>
    </recommendedName>
</protein>
<reference evidence="6 7" key="1">
    <citation type="submission" date="2009-11" db="EMBL/GenBank/DDBJ databases">
        <title>Annotation of Allomyces macrogynus ATCC 38327.</title>
        <authorList>
            <consortium name="The Broad Institute Genome Sequencing Platform"/>
            <person name="Russ C."/>
            <person name="Cuomo C."/>
            <person name="Burger G."/>
            <person name="Gray M.W."/>
            <person name="Holland P.W.H."/>
            <person name="King N."/>
            <person name="Lang F.B.F."/>
            <person name="Roger A.J."/>
            <person name="Ruiz-Trillo I."/>
            <person name="Young S.K."/>
            <person name="Zeng Q."/>
            <person name="Gargeya S."/>
            <person name="Fitzgerald M."/>
            <person name="Haas B."/>
            <person name="Abouelleil A."/>
            <person name="Alvarado L."/>
            <person name="Arachchi H.M."/>
            <person name="Berlin A."/>
            <person name="Chapman S.B."/>
            <person name="Gearin G."/>
            <person name="Goldberg J."/>
            <person name="Griggs A."/>
            <person name="Gujja S."/>
            <person name="Hansen M."/>
            <person name="Heiman D."/>
            <person name="Howarth C."/>
            <person name="Larimer J."/>
            <person name="Lui A."/>
            <person name="MacDonald P.J.P."/>
            <person name="McCowen C."/>
            <person name="Montmayeur A."/>
            <person name="Murphy C."/>
            <person name="Neiman D."/>
            <person name="Pearson M."/>
            <person name="Priest M."/>
            <person name="Roberts A."/>
            <person name="Saif S."/>
            <person name="Shea T."/>
            <person name="Sisk P."/>
            <person name="Stolte C."/>
            <person name="Sykes S."/>
            <person name="Wortman J."/>
            <person name="Nusbaum C."/>
            <person name="Birren B."/>
        </authorList>
    </citation>
    <scope>NUCLEOTIDE SEQUENCE [LARGE SCALE GENOMIC DNA]</scope>
    <source>
        <strain evidence="6 7">ATCC 38327</strain>
    </source>
</reference>
<dbReference type="GO" id="GO:0006508">
    <property type="term" value="P:proteolysis"/>
    <property type="evidence" value="ECO:0007669"/>
    <property type="project" value="InterPro"/>
</dbReference>
<dbReference type="Pfam" id="PF00656">
    <property type="entry name" value="Peptidase_C14"/>
    <property type="match status" value="1"/>
</dbReference>
<accession>A0A0L0SJS1</accession>
<dbReference type="GO" id="GO:0004197">
    <property type="term" value="F:cysteine-type endopeptidase activity"/>
    <property type="evidence" value="ECO:0007669"/>
    <property type="project" value="InterPro"/>
</dbReference>
<evidence type="ECO:0000256" key="4">
    <source>
        <dbReference type="SAM" id="MobiDB-lite"/>
    </source>
</evidence>
<feature type="region of interest" description="Disordered" evidence="4">
    <location>
        <begin position="17"/>
        <end position="44"/>
    </location>
</feature>
<evidence type="ECO:0000256" key="2">
    <source>
        <dbReference type="ARBA" id="ARBA00022703"/>
    </source>
</evidence>
<keyword evidence="3" id="KW-0645">Protease</keyword>
<dbReference type="PANTHER" id="PTHR48104">
    <property type="entry name" value="METACASPASE-4"/>
    <property type="match status" value="1"/>
</dbReference>
<dbReference type="GO" id="GO:0005737">
    <property type="term" value="C:cytoplasm"/>
    <property type="evidence" value="ECO:0007669"/>
    <property type="project" value="TreeGrafter"/>
</dbReference>
<feature type="domain" description="Peptidase C14 caspase" evidence="5">
    <location>
        <begin position="57"/>
        <end position="350"/>
    </location>
</feature>
<dbReference type="OrthoDB" id="3223806at2759"/>
<keyword evidence="3" id="KW-0788">Thiol protease</keyword>
<dbReference type="VEuPathDB" id="FungiDB:AMAG_07872"/>
<dbReference type="PANTHER" id="PTHR48104:SF30">
    <property type="entry name" value="METACASPASE-1"/>
    <property type="match status" value="1"/>
</dbReference>
<dbReference type="OMA" id="DEMHNIM"/>
<dbReference type="SUPFAM" id="SSF52129">
    <property type="entry name" value="Caspase-like"/>
    <property type="match status" value="1"/>
</dbReference>
<dbReference type="Proteomes" id="UP000054350">
    <property type="component" value="Unassembled WGS sequence"/>
</dbReference>
<dbReference type="AlphaFoldDB" id="A0A0L0SJS1"/>
<evidence type="ECO:0000256" key="3">
    <source>
        <dbReference type="ARBA" id="ARBA00022807"/>
    </source>
</evidence>
<evidence type="ECO:0000313" key="6">
    <source>
        <dbReference type="EMBL" id="KNE62679.1"/>
    </source>
</evidence>
<gene>
    <name evidence="6" type="ORF">AMAG_07872</name>
</gene>
<evidence type="ECO:0000313" key="7">
    <source>
        <dbReference type="Proteomes" id="UP000054350"/>
    </source>
</evidence>
<reference evidence="7" key="2">
    <citation type="submission" date="2009-11" db="EMBL/GenBank/DDBJ databases">
        <title>The Genome Sequence of Allomyces macrogynus strain ATCC 38327.</title>
        <authorList>
            <consortium name="The Broad Institute Genome Sequencing Platform"/>
            <person name="Russ C."/>
            <person name="Cuomo C."/>
            <person name="Shea T."/>
            <person name="Young S.K."/>
            <person name="Zeng Q."/>
            <person name="Koehrsen M."/>
            <person name="Haas B."/>
            <person name="Borodovsky M."/>
            <person name="Guigo R."/>
            <person name="Alvarado L."/>
            <person name="Berlin A."/>
            <person name="Borenstein D."/>
            <person name="Chen Z."/>
            <person name="Engels R."/>
            <person name="Freedman E."/>
            <person name="Gellesch M."/>
            <person name="Goldberg J."/>
            <person name="Griggs A."/>
            <person name="Gujja S."/>
            <person name="Heiman D."/>
            <person name="Hepburn T."/>
            <person name="Howarth C."/>
            <person name="Jen D."/>
            <person name="Larson L."/>
            <person name="Lewis B."/>
            <person name="Mehta T."/>
            <person name="Park D."/>
            <person name="Pearson M."/>
            <person name="Roberts A."/>
            <person name="Saif S."/>
            <person name="Shenoy N."/>
            <person name="Sisk P."/>
            <person name="Stolte C."/>
            <person name="Sykes S."/>
            <person name="Walk T."/>
            <person name="White J."/>
            <person name="Yandava C."/>
            <person name="Burger G."/>
            <person name="Gray M.W."/>
            <person name="Holland P.W.H."/>
            <person name="King N."/>
            <person name="Lang F.B.F."/>
            <person name="Roger A.J."/>
            <person name="Ruiz-Trillo I."/>
            <person name="Lander E."/>
            <person name="Nusbaum C."/>
        </authorList>
    </citation>
    <scope>NUCLEOTIDE SEQUENCE [LARGE SCALE GENOMIC DNA]</scope>
    <source>
        <strain evidence="7">ATCC 38327</strain>
    </source>
</reference>
<evidence type="ECO:0000256" key="1">
    <source>
        <dbReference type="ARBA" id="ARBA00009005"/>
    </source>
</evidence>
<dbReference type="InterPro" id="IPR050452">
    <property type="entry name" value="Metacaspase"/>
</dbReference>
<evidence type="ECO:0000259" key="5">
    <source>
        <dbReference type="Pfam" id="PF00656"/>
    </source>
</evidence>
<dbReference type="EMBL" id="GG745340">
    <property type="protein sequence ID" value="KNE62679.1"/>
    <property type="molecule type" value="Genomic_DNA"/>
</dbReference>
<organism evidence="6 7">
    <name type="scientific">Allomyces macrogynus (strain ATCC 38327)</name>
    <name type="common">Allomyces javanicus var. macrogynus</name>
    <dbReference type="NCBI Taxonomy" id="578462"/>
    <lineage>
        <taxon>Eukaryota</taxon>
        <taxon>Fungi</taxon>
        <taxon>Fungi incertae sedis</taxon>
        <taxon>Blastocladiomycota</taxon>
        <taxon>Blastocladiomycetes</taxon>
        <taxon>Blastocladiales</taxon>
        <taxon>Blastocladiaceae</taxon>
        <taxon>Allomyces</taxon>
    </lineage>
</organism>
<keyword evidence="2" id="KW-0053">Apoptosis</keyword>
<dbReference type="InterPro" id="IPR029030">
    <property type="entry name" value="Caspase-like_dom_sf"/>
</dbReference>